<evidence type="ECO:0000313" key="9">
    <source>
        <dbReference type="EMBL" id="KGR73904.1"/>
    </source>
</evidence>
<feature type="region of interest" description="Disordered" evidence="6">
    <location>
        <begin position="42"/>
        <end position="63"/>
    </location>
</feature>
<organism evidence="9 10">
    <name type="scientific">Ureibacillus sinduriensis BLB-1 = JCM 15800</name>
    <dbReference type="NCBI Taxonomy" id="1384057"/>
    <lineage>
        <taxon>Bacteria</taxon>
        <taxon>Bacillati</taxon>
        <taxon>Bacillota</taxon>
        <taxon>Bacilli</taxon>
        <taxon>Bacillales</taxon>
        <taxon>Caryophanaceae</taxon>
        <taxon>Ureibacillus</taxon>
    </lineage>
</organism>
<dbReference type="Pfam" id="PF04347">
    <property type="entry name" value="FliO"/>
    <property type="match status" value="1"/>
</dbReference>
<dbReference type="Proteomes" id="UP000030408">
    <property type="component" value="Unassembled WGS sequence"/>
</dbReference>
<evidence type="ECO:0000256" key="7">
    <source>
        <dbReference type="SAM" id="Phobius"/>
    </source>
</evidence>
<gene>
    <name evidence="9" type="ORF">CD33_18000</name>
</gene>
<sequence>MNGKGSAIVQLCLAIVIALTFLAPMNYAYAAQGNQSVSDCWQNPEAEGCEDSDTSVEEEKSTSPDVGLGIWDYMKMLISLVFVLALLLFVLKFLNKKSGNYQQNSVVRNIGGISVGAQKSVQLLHIGDRLYIVGVGDDVQLIREINDPEEVERLLEFYKEKQTIASSTTPYILDLVRKLKGTNSQEEAEVKQANQDFGVMFNKRLTELTKTRKSELDKWKEKEKDK</sequence>
<keyword evidence="2" id="KW-1003">Cell membrane</keyword>
<name>A0A0A3HNF4_9BACL</name>
<keyword evidence="8" id="KW-0732">Signal</keyword>
<dbReference type="InterPro" id="IPR022781">
    <property type="entry name" value="Flagellar_biosynth_FliO"/>
</dbReference>
<reference evidence="9 10" key="1">
    <citation type="submission" date="2014-02" db="EMBL/GenBank/DDBJ databases">
        <title>Draft genome sequence of Lysinibacillus sinduriensis JCM 15800.</title>
        <authorList>
            <person name="Zhang F."/>
            <person name="Wang G."/>
            <person name="Zhang L."/>
        </authorList>
    </citation>
    <scope>NUCLEOTIDE SEQUENCE [LARGE SCALE GENOMIC DNA]</scope>
    <source>
        <strain evidence="9 10">JCM 15800</strain>
    </source>
</reference>
<accession>A0A0A3HNF4</accession>
<dbReference type="GO" id="GO:0016020">
    <property type="term" value="C:membrane"/>
    <property type="evidence" value="ECO:0007669"/>
    <property type="project" value="InterPro"/>
</dbReference>
<dbReference type="RefSeq" id="WP_036203013.1">
    <property type="nucleotide sequence ID" value="NZ_AVCY01000001.1"/>
</dbReference>
<comment type="subcellular location">
    <subcellularLocation>
        <location evidence="1">Cell membrane</location>
    </subcellularLocation>
</comment>
<feature type="transmembrane region" description="Helical" evidence="7">
    <location>
        <begin position="73"/>
        <end position="94"/>
    </location>
</feature>
<evidence type="ECO:0008006" key="11">
    <source>
        <dbReference type="Google" id="ProtNLM"/>
    </source>
</evidence>
<evidence type="ECO:0000256" key="1">
    <source>
        <dbReference type="ARBA" id="ARBA00004236"/>
    </source>
</evidence>
<evidence type="ECO:0000256" key="3">
    <source>
        <dbReference type="ARBA" id="ARBA00022692"/>
    </source>
</evidence>
<keyword evidence="3 7" id="KW-0812">Transmembrane</keyword>
<dbReference type="GO" id="GO:0044781">
    <property type="term" value="P:bacterial-type flagellum organization"/>
    <property type="evidence" value="ECO:0007669"/>
    <property type="project" value="InterPro"/>
</dbReference>
<evidence type="ECO:0000256" key="2">
    <source>
        <dbReference type="ARBA" id="ARBA00022475"/>
    </source>
</evidence>
<dbReference type="OrthoDB" id="2376965at2"/>
<evidence type="ECO:0000256" key="8">
    <source>
        <dbReference type="SAM" id="SignalP"/>
    </source>
</evidence>
<dbReference type="EMBL" id="JPVO01000055">
    <property type="protein sequence ID" value="KGR73904.1"/>
    <property type="molecule type" value="Genomic_DNA"/>
</dbReference>
<keyword evidence="10" id="KW-1185">Reference proteome</keyword>
<keyword evidence="5 7" id="KW-0472">Membrane</keyword>
<evidence type="ECO:0000256" key="6">
    <source>
        <dbReference type="SAM" id="MobiDB-lite"/>
    </source>
</evidence>
<feature type="signal peptide" evidence="8">
    <location>
        <begin position="1"/>
        <end position="30"/>
    </location>
</feature>
<evidence type="ECO:0000256" key="4">
    <source>
        <dbReference type="ARBA" id="ARBA00022989"/>
    </source>
</evidence>
<dbReference type="STRING" id="1384057.CD33_18000"/>
<feature type="compositionally biased region" description="Acidic residues" evidence="6">
    <location>
        <begin position="47"/>
        <end position="56"/>
    </location>
</feature>
<comment type="caution">
    <text evidence="9">The sequence shown here is derived from an EMBL/GenBank/DDBJ whole genome shotgun (WGS) entry which is preliminary data.</text>
</comment>
<evidence type="ECO:0000256" key="5">
    <source>
        <dbReference type="ARBA" id="ARBA00023136"/>
    </source>
</evidence>
<keyword evidence="4 7" id="KW-1133">Transmembrane helix</keyword>
<protein>
    <recommendedName>
        <fullName evidence="11">Flagellar protein</fullName>
    </recommendedName>
</protein>
<evidence type="ECO:0000313" key="10">
    <source>
        <dbReference type="Proteomes" id="UP000030408"/>
    </source>
</evidence>
<feature type="chain" id="PRO_5002001516" description="Flagellar protein" evidence="8">
    <location>
        <begin position="31"/>
        <end position="226"/>
    </location>
</feature>
<dbReference type="AlphaFoldDB" id="A0A0A3HNF4"/>
<dbReference type="eggNOG" id="COG3190">
    <property type="taxonomic scope" value="Bacteria"/>
</dbReference>
<proteinExistence type="predicted"/>